<dbReference type="PROSITE" id="PS50234">
    <property type="entry name" value="VWFA"/>
    <property type="match status" value="1"/>
</dbReference>
<dbReference type="Gene3D" id="2.60.40.3670">
    <property type="match status" value="1"/>
</dbReference>
<dbReference type="Gene3D" id="3.40.50.410">
    <property type="entry name" value="von Willebrand factor, type A domain"/>
    <property type="match status" value="1"/>
</dbReference>
<keyword evidence="3" id="KW-1185">Reference proteome</keyword>
<sequence length="433" mass="45767">MTDESSGVVAEVFQNEYLPEGASVADAVVTITAGAGAGRTVGAGASAAEVIMIDCSGSMSGERLVQARKAAAVAVDTLRDGVAFAVVAGTDWAQMVYPDVQTLAVANDDTRYAARQAIRHLKAGGGTQIGTWLTLARELFLANPAEIRHAILLTDGRNGESARTFQAVLDQCTGLFVCDSRGVGQNWSAAELIKVADALLGTADGMKDPAGLEEDFRSMIEAAMGKTVAGVALRLWTPAGARIRFVKQVHPGILDLTDRRTDVSARVGDYPTGAWGAESRDYHLAIELDPDTVGAVGEEKLAARVSVVRGEEVLAKGLVRAVWTDEEAKSTRLNKRVAHYTGAAELASAIQEGLAAREAGDTATATARLGRAVQLATEAGRSDTVQLLARVVEVQDARTGTVQLKRRSENKDVDIDAEIAALESRRTTRVRTN</sequence>
<evidence type="ECO:0000313" key="3">
    <source>
        <dbReference type="Proteomes" id="UP000660611"/>
    </source>
</evidence>
<evidence type="ECO:0000259" key="1">
    <source>
        <dbReference type="PROSITE" id="PS50234"/>
    </source>
</evidence>
<dbReference type="AlphaFoldDB" id="A0A919PL22"/>
<reference evidence="2" key="1">
    <citation type="submission" date="2021-01" db="EMBL/GenBank/DDBJ databases">
        <title>Whole genome shotgun sequence of Dactylosporangium siamense NBRC 106093.</title>
        <authorList>
            <person name="Komaki H."/>
            <person name="Tamura T."/>
        </authorList>
    </citation>
    <scope>NUCLEOTIDE SEQUENCE</scope>
    <source>
        <strain evidence="2">NBRC 106093</strain>
    </source>
</reference>
<dbReference type="PANTHER" id="PTHR45737:SF6">
    <property type="entry name" value="VON WILLEBRAND FACTOR A DOMAIN-CONTAINING PROTEIN 5A"/>
    <property type="match status" value="1"/>
</dbReference>
<dbReference type="CDD" id="cd00198">
    <property type="entry name" value="vWFA"/>
    <property type="match status" value="1"/>
</dbReference>
<proteinExistence type="predicted"/>
<feature type="domain" description="VWFA" evidence="1">
    <location>
        <begin position="48"/>
        <end position="228"/>
    </location>
</feature>
<dbReference type="RefSeq" id="WP_203845958.1">
    <property type="nucleotide sequence ID" value="NZ_BAAAVW010000006.1"/>
</dbReference>
<dbReference type="InterPro" id="IPR002035">
    <property type="entry name" value="VWF_A"/>
</dbReference>
<accession>A0A919PL22</accession>
<dbReference type="InterPro" id="IPR036465">
    <property type="entry name" value="vWFA_dom_sf"/>
</dbReference>
<evidence type="ECO:0000313" key="2">
    <source>
        <dbReference type="EMBL" id="GIG44108.1"/>
    </source>
</evidence>
<dbReference type="Proteomes" id="UP000660611">
    <property type="component" value="Unassembled WGS sequence"/>
</dbReference>
<dbReference type="EMBL" id="BONQ01000031">
    <property type="protein sequence ID" value="GIG44108.1"/>
    <property type="molecule type" value="Genomic_DNA"/>
</dbReference>
<dbReference type="Pfam" id="PF18571">
    <property type="entry name" value="VWA_3_C"/>
    <property type="match status" value="1"/>
</dbReference>
<dbReference type="SUPFAM" id="SSF53300">
    <property type="entry name" value="vWA-like"/>
    <property type="match status" value="1"/>
</dbReference>
<dbReference type="InterPro" id="IPR041176">
    <property type="entry name" value="VWA_3_C"/>
</dbReference>
<protein>
    <submittedName>
        <fullName evidence="2">VWA domain-containing protein</fullName>
    </submittedName>
</protein>
<dbReference type="PANTHER" id="PTHR45737">
    <property type="entry name" value="VON WILLEBRAND FACTOR A DOMAIN-CONTAINING PROTEIN 5A"/>
    <property type="match status" value="1"/>
</dbReference>
<dbReference type="Gene3D" id="1.20.120.1690">
    <property type="match status" value="1"/>
</dbReference>
<dbReference type="Pfam" id="PF13768">
    <property type="entry name" value="VWA_3"/>
    <property type="match status" value="1"/>
</dbReference>
<name>A0A919PL22_9ACTN</name>
<comment type="caution">
    <text evidence="2">The sequence shown here is derived from an EMBL/GenBank/DDBJ whole genome shotgun (WGS) entry which is preliminary data.</text>
</comment>
<organism evidence="2 3">
    <name type="scientific">Dactylosporangium siamense</name>
    <dbReference type="NCBI Taxonomy" id="685454"/>
    <lineage>
        <taxon>Bacteria</taxon>
        <taxon>Bacillati</taxon>
        <taxon>Actinomycetota</taxon>
        <taxon>Actinomycetes</taxon>
        <taxon>Micromonosporales</taxon>
        <taxon>Micromonosporaceae</taxon>
        <taxon>Dactylosporangium</taxon>
    </lineage>
</organism>
<dbReference type="SMART" id="SM00327">
    <property type="entry name" value="VWA"/>
    <property type="match status" value="1"/>
</dbReference>
<gene>
    <name evidence="2" type="ORF">Dsi01nite_021490</name>
</gene>